<dbReference type="GO" id="GO:0006307">
    <property type="term" value="P:DNA alkylation repair"/>
    <property type="evidence" value="ECO:0007669"/>
    <property type="project" value="InterPro"/>
</dbReference>
<comment type="cofactor">
    <cofactor evidence="1">
        <name>Fe(2+)</name>
        <dbReference type="ChEBI" id="CHEBI:29033"/>
    </cofactor>
</comment>
<evidence type="ECO:0000256" key="2">
    <source>
        <dbReference type="ARBA" id="ARBA00022723"/>
    </source>
</evidence>
<protein>
    <submittedName>
        <fullName evidence="10">DNA methylase</fullName>
    </submittedName>
</protein>
<dbReference type="Gene3D" id="2.60.120.590">
    <property type="entry name" value="Alpha-ketoglutarate-dependent dioxygenase AlkB-like"/>
    <property type="match status" value="1"/>
</dbReference>
<evidence type="ECO:0000256" key="5">
    <source>
        <dbReference type="ARBA" id="ARBA00022964"/>
    </source>
</evidence>
<dbReference type="InterPro" id="IPR032854">
    <property type="entry name" value="ALKBH3"/>
</dbReference>
<evidence type="ECO:0000256" key="8">
    <source>
        <dbReference type="ARBA" id="ARBA00023204"/>
    </source>
</evidence>
<evidence type="ECO:0000256" key="6">
    <source>
        <dbReference type="ARBA" id="ARBA00023002"/>
    </source>
</evidence>
<dbReference type="GO" id="GO:0051213">
    <property type="term" value="F:dioxygenase activity"/>
    <property type="evidence" value="ECO:0007669"/>
    <property type="project" value="UniProtKB-KW"/>
</dbReference>
<dbReference type="GO" id="GO:0016787">
    <property type="term" value="F:hydrolase activity"/>
    <property type="evidence" value="ECO:0007669"/>
    <property type="project" value="UniProtKB-ARBA"/>
</dbReference>
<sequence length="209" mass="24070">MKQSSLFRADPMQSRQNLLPKDGAAHYYPEFISHHSSAKLMTQLVESLPWEEDRLLMFGKVVTTRRKVVWIGDPKCDYTYSGIKRQSQKWTAELLLVKGQLEDLTKSKFNSCLLNLYHDGLDGMGWHSDDEKELDAKSPIASLSLGATRKFAFRHKKDKTTHSLLLENGSALIMHSPTQEHWHHALLKTKKIDEPRINLTFRNITPNDQ</sequence>
<dbReference type="KEGG" id="pyt:PKF023_15380"/>
<dbReference type="OrthoDB" id="190276at2"/>
<reference evidence="10" key="1">
    <citation type="submission" date="2022-11" db="EMBL/GenBank/DDBJ databases">
        <title>Complete Genome Sequences of three Polynucleobacter sp. Subcluster PnecC Strains KF022, KF023, and KF032 Isolated from a Shallow Eutrophic Lake in Japan.</title>
        <authorList>
            <person name="Ogata Y."/>
            <person name="Watanabe K."/>
            <person name="Takemine S."/>
            <person name="Shindo C."/>
            <person name="Kurokawa R."/>
            <person name="Suda W."/>
        </authorList>
    </citation>
    <scope>NUCLEOTIDE SEQUENCE</scope>
    <source>
        <strain evidence="10">KF023</strain>
    </source>
</reference>
<keyword evidence="10" id="KW-0489">Methyltransferase</keyword>
<dbReference type="InterPro" id="IPR027450">
    <property type="entry name" value="AlkB-like"/>
</dbReference>
<evidence type="ECO:0000256" key="3">
    <source>
        <dbReference type="ARBA" id="ARBA00022763"/>
    </source>
</evidence>
<keyword evidence="2" id="KW-0479">Metal-binding</keyword>
<dbReference type="PROSITE" id="PS51471">
    <property type="entry name" value="FE2OG_OXY"/>
    <property type="match status" value="1"/>
</dbReference>
<gene>
    <name evidence="10" type="ORF">PKF023_15380</name>
</gene>
<dbReference type="PANTHER" id="PTHR31212">
    <property type="entry name" value="ALPHA-KETOGLUTARATE-DEPENDENT DIOXYGENASE ALKB HOMOLOG 3"/>
    <property type="match status" value="1"/>
</dbReference>
<feature type="domain" description="Fe2OG dioxygenase" evidence="9">
    <location>
        <begin position="108"/>
        <end position="205"/>
    </location>
</feature>
<keyword evidence="4" id="KW-0460">Magnesium</keyword>
<evidence type="ECO:0000256" key="7">
    <source>
        <dbReference type="ARBA" id="ARBA00023004"/>
    </source>
</evidence>
<dbReference type="InterPro" id="IPR005123">
    <property type="entry name" value="Oxoglu/Fe-dep_dioxygenase_dom"/>
</dbReference>
<organism evidence="10">
    <name type="scientific">Polynucleobacter yangtzensis</name>
    <dbReference type="NCBI Taxonomy" id="1743159"/>
    <lineage>
        <taxon>Bacteria</taxon>
        <taxon>Pseudomonadati</taxon>
        <taxon>Pseudomonadota</taxon>
        <taxon>Betaproteobacteria</taxon>
        <taxon>Burkholderiales</taxon>
        <taxon>Burkholderiaceae</taxon>
        <taxon>Polynucleobacter</taxon>
    </lineage>
</organism>
<proteinExistence type="predicted"/>
<evidence type="ECO:0000313" key="10">
    <source>
        <dbReference type="EMBL" id="BDT77735.1"/>
    </source>
</evidence>
<dbReference type="GO" id="GO:0140097">
    <property type="term" value="F:catalytic activity, acting on DNA"/>
    <property type="evidence" value="ECO:0007669"/>
    <property type="project" value="UniProtKB-ARBA"/>
</dbReference>
<keyword evidence="10" id="KW-0808">Transferase</keyword>
<evidence type="ECO:0000256" key="1">
    <source>
        <dbReference type="ARBA" id="ARBA00001954"/>
    </source>
</evidence>
<keyword evidence="8" id="KW-0234">DNA repair</keyword>
<keyword evidence="3" id="KW-0227">DNA damage</keyword>
<keyword evidence="6" id="KW-0560">Oxidoreductase</keyword>
<keyword evidence="7" id="KW-0408">Iron</keyword>
<dbReference type="GO" id="GO:0016705">
    <property type="term" value="F:oxidoreductase activity, acting on paired donors, with incorporation or reduction of molecular oxygen"/>
    <property type="evidence" value="ECO:0007669"/>
    <property type="project" value="UniProtKB-ARBA"/>
</dbReference>
<dbReference type="GO" id="GO:0046872">
    <property type="term" value="F:metal ion binding"/>
    <property type="evidence" value="ECO:0007669"/>
    <property type="project" value="UniProtKB-KW"/>
</dbReference>
<dbReference type="Proteomes" id="UP001211097">
    <property type="component" value="Chromosome"/>
</dbReference>
<dbReference type="AlphaFoldDB" id="A0A9C7CEE2"/>
<dbReference type="GO" id="GO:0032451">
    <property type="term" value="F:demethylase activity"/>
    <property type="evidence" value="ECO:0007669"/>
    <property type="project" value="UniProtKB-ARBA"/>
</dbReference>
<keyword evidence="5" id="KW-0223">Dioxygenase</keyword>
<dbReference type="GO" id="GO:0032259">
    <property type="term" value="P:methylation"/>
    <property type="evidence" value="ECO:0007669"/>
    <property type="project" value="UniProtKB-KW"/>
</dbReference>
<dbReference type="InterPro" id="IPR037151">
    <property type="entry name" value="AlkB-like_sf"/>
</dbReference>
<dbReference type="EMBL" id="AP026973">
    <property type="protein sequence ID" value="BDT77735.1"/>
    <property type="molecule type" value="Genomic_DNA"/>
</dbReference>
<dbReference type="SUPFAM" id="SSF51197">
    <property type="entry name" value="Clavaminate synthase-like"/>
    <property type="match status" value="1"/>
</dbReference>
<dbReference type="GO" id="GO:0008168">
    <property type="term" value="F:methyltransferase activity"/>
    <property type="evidence" value="ECO:0007669"/>
    <property type="project" value="UniProtKB-KW"/>
</dbReference>
<name>A0A9C7CEE2_9BURK</name>
<dbReference type="RefSeq" id="WP_068324584.1">
    <property type="nucleotide sequence ID" value="NZ_AP026973.1"/>
</dbReference>
<dbReference type="Pfam" id="PF13532">
    <property type="entry name" value="2OG-FeII_Oxy_2"/>
    <property type="match status" value="1"/>
</dbReference>
<dbReference type="FunFam" id="2.60.120.590:FF:000004">
    <property type="entry name" value="DNA oxidative demethylase ALKBH2"/>
    <property type="match status" value="1"/>
</dbReference>
<accession>A0A9C7CEE2</accession>
<evidence type="ECO:0000259" key="9">
    <source>
        <dbReference type="PROSITE" id="PS51471"/>
    </source>
</evidence>
<dbReference type="PANTHER" id="PTHR31212:SF4">
    <property type="entry name" value="ALPHA-KETOGLUTARATE-DEPENDENT DIOXYGENASE ALKB HOMOLOG 3"/>
    <property type="match status" value="1"/>
</dbReference>
<evidence type="ECO:0000256" key="4">
    <source>
        <dbReference type="ARBA" id="ARBA00022842"/>
    </source>
</evidence>